<feature type="transmembrane region" description="Helical" evidence="1">
    <location>
        <begin position="199"/>
        <end position="217"/>
    </location>
</feature>
<dbReference type="AlphaFoldDB" id="A0A517NQ70"/>
<feature type="transmembrane region" description="Helical" evidence="1">
    <location>
        <begin position="145"/>
        <end position="162"/>
    </location>
</feature>
<proteinExistence type="predicted"/>
<evidence type="ECO:0000256" key="1">
    <source>
        <dbReference type="SAM" id="Phobius"/>
    </source>
</evidence>
<feature type="transmembrane region" description="Helical" evidence="1">
    <location>
        <begin position="223"/>
        <end position="242"/>
    </location>
</feature>
<name>A0A517NQ70_9BACT</name>
<keyword evidence="3" id="KW-1185">Reference proteome</keyword>
<dbReference type="EMBL" id="CP036526">
    <property type="protein sequence ID" value="QDT09268.1"/>
    <property type="molecule type" value="Genomic_DNA"/>
</dbReference>
<evidence type="ECO:0000313" key="3">
    <source>
        <dbReference type="Proteomes" id="UP000319817"/>
    </source>
</evidence>
<evidence type="ECO:0000313" key="2">
    <source>
        <dbReference type="EMBL" id="QDT09268.1"/>
    </source>
</evidence>
<dbReference type="RefSeq" id="WP_145416839.1">
    <property type="nucleotide sequence ID" value="NZ_CP036526.1"/>
</dbReference>
<feature type="transmembrane region" description="Helical" evidence="1">
    <location>
        <begin position="105"/>
        <end position="124"/>
    </location>
</feature>
<feature type="transmembrane region" description="Helical" evidence="1">
    <location>
        <begin position="48"/>
        <end position="67"/>
    </location>
</feature>
<keyword evidence="1" id="KW-0472">Membrane</keyword>
<reference evidence="2 3" key="1">
    <citation type="submission" date="2019-02" db="EMBL/GenBank/DDBJ databases">
        <title>Deep-cultivation of Planctomycetes and their phenomic and genomic characterization uncovers novel biology.</title>
        <authorList>
            <person name="Wiegand S."/>
            <person name="Jogler M."/>
            <person name="Boedeker C."/>
            <person name="Pinto D."/>
            <person name="Vollmers J."/>
            <person name="Rivas-Marin E."/>
            <person name="Kohn T."/>
            <person name="Peeters S.H."/>
            <person name="Heuer A."/>
            <person name="Rast P."/>
            <person name="Oberbeckmann S."/>
            <person name="Bunk B."/>
            <person name="Jeske O."/>
            <person name="Meyerdierks A."/>
            <person name="Storesund J.E."/>
            <person name="Kallscheuer N."/>
            <person name="Luecker S."/>
            <person name="Lage O.M."/>
            <person name="Pohl T."/>
            <person name="Merkel B.J."/>
            <person name="Hornburger P."/>
            <person name="Mueller R.-W."/>
            <person name="Bruemmer F."/>
            <person name="Labrenz M."/>
            <person name="Spormann A.M."/>
            <person name="Op den Camp H."/>
            <person name="Overmann J."/>
            <person name="Amann R."/>
            <person name="Jetten M.S.M."/>
            <person name="Mascher T."/>
            <person name="Medema M.H."/>
            <person name="Devos D.P."/>
            <person name="Kaster A.-K."/>
            <person name="Ovreas L."/>
            <person name="Rohde M."/>
            <person name="Galperin M.Y."/>
            <person name="Jogler C."/>
        </authorList>
    </citation>
    <scope>NUCLEOTIDE SEQUENCE [LARGE SCALE GENOMIC DNA]</scope>
    <source>
        <strain evidence="2 3">K23_9</strain>
    </source>
</reference>
<feature type="transmembrane region" description="Helical" evidence="1">
    <location>
        <begin position="79"/>
        <end position="99"/>
    </location>
</feature>
<feature type="transmembrane region" description="Helical" evidence="1">
    <location>
        <begin position="12"/>
        <end position="28"/>
    </location>
</feature>
<organism evidence="2 3">
    <name type="scientific">Stieleria marina</name>
    <dbReference type="NCBI Taxonomy" id="1930275"/>
    <lineage>
        <taxon>Bacteria</taxon>
        <taxon>Pseudomonadati</taxon>
        <taxon>Planctomycetota</taxon>
        <taxon>Planctomycetia</taxon>
        <taxon>Pirellulales</taxon>
        <taxon>Pirellulaceae</taxon>
        <taxon>Stieleria</taxon>
    </lineage>
</organism>
<protein>
    <submittedName>
        <fullName evidence="2">Uncharacterized protein</fullName>
    </submittedName>
</protein>
<feature type="transmembrane region" description="Helical" evidence="1">
    <location>
        <begin position="174"/>
        <end position="192"/>
    </location>
</feature>
<keyword evidence="1" id="KW-0812">Transmembrane</keyword>
<accession>A0A517NQ70</accession>
<dbReference type="Proteomes" id="UP000319817">
    <property type="component" value="Chromosome"/>
</dbReference>
<keyword evidence="1" id="KW-1133">Transmembrane helix</keyword>
<sequence length="258" mass="27772">MATPLFLKRTLLAVFLLVPIVNFGVFLLPGGDRQFANMVSTRVDAAGYAFSIWGIIFAMMIAFSILVQRLTESSKSLTAATAALIIAGIASIFFVPISLYASQTIGWLDIVLHLVALIAALVFLRRHCHAVSVVNGRWSFVGPSMYCGWISAATLISTALMLQENGVDVSDQIATGIAIGALALITTIASLMTWSRDPVYGGTIAWALIAIGVQQSAFPLIRWTAWLGAAALTVFIITFMILNRSFYAAADALRLPKK</sequence>
<dbReference type="Gene3D" id="1.20.1260.100">
    <property type="entry name" value="TspO/MBR protein"/>
    <property type="match status" value="1"/>
</dbReference>
<gene>
    <name evidence="2" type="ORF">K239x_12130</name>
</gene>
<dbReference type="OrthoDB" id="5189031at2"/>
<dbReference type="InterPro" id="IPR038330">
    <property type="entry name" value="TspO/MBR-related_sf"/>
</dbReference>